<dbReference type="AlphaFoldDB" id="A0A381PGL6"/>
<dbReference type="PANTHER" id="PTHR12526">
    <property type="entry name" value="GLYCOSYLTRANSFERASE"/>
    <property type="match status" value="1"/>
</dbReference>
<dbReference type="InterPro" id="IPR001296">
    <property type="entry name" value="Glyco_trans_1"/>
</dbReference>
<feature type="domain" description="Glycosyl transferase family 1" evidence="1">
    <location>
        <begin position="183"/>
        <end position="337"/>
    </location>
</feature>
<dbReference type="EMBL" id="UINC01000961">
    <property type="protein sequence ID" value="SUZ65508.1"/>
    <property type="molecule type" value="Genomic_DNA"/>
</dbReference>
<dbReference type="SUPFAM" id="SSF53756">
    <property type="entry name" value="UDP-Glycosyltransferase/glycogen phosphorylase"/>
    <property type="match status" value="1"/>
</dbReference>
<dbReference type="Pfam" id="PF00534">
    <property type="entry name" value="Glycos_transf_1"/>
    <property type="match status" value="1"/>
</dbReference>
<protein>
    <recommendedName>
        <fullName evidence="1">Glycosyl transferase family 1 domain-containing protein</fullName>
    </recommendedName>
</protein>
<dbReference type="PANTHER" id="PTHR12526:SF641">
    <property type="entry name" value="LIPOPOLYSACCHARIDE CORE BIOSYNTHESIS PROTEIN RFAG"/>
    <property type="match status" value="1"/>
</dbReference>
<evidence type="ECO:0000259" key="1">
    <source>
        <dbReference type="Pfam" id="PF00534"/>
    </source>
</evidence>
<evidence type="ECO:0000313" key="2">
    <source>
        <dbReference type="EMBL" id="SUZ65508.1"/>
    </source>
</evidence>
<dbReference type="CDD" id="cd03801">
    <property type="entry name" value="GT4_PimA-like"/>
    <property type="match status" value="1"/>
</dbReference>
<gene>
    <name evidence="2" type="ORF">METZ01_LOCUS18362</name>
</gene>
<dbReference type="GO" id="GO:0016757">
    <property type="term" value="F:glycosyltransferase activity"/>
    <property type="evidence" value="ECO:0007669"/>
    <property type="project" value="InterPro"/>
</dbReference>
<name>A0A381PGL6_9ZZZZ</name>
<sequence>MKLSFLIYSYFPYGGQQRDFLRVVKECSGRGHELDVYTLRWQGEIPEYINLIKVPVRARTRVKLYQRFTAWVEQRLAEKAPHTVIGFSKMPLLDFYFAADPCFAEKAQTQRRAYYKFTGRYRHFKSYEEAVFGESSSTEVFILSPQQRHAFEKYYSGCDHRLHEVPPGISRDRQIDSRNAEMRREFRKQFGISDNEKLVLQIGSGFKVKGVDRSLTAVASLPSEVRSATKFMLIGQDKSARFKKQAKNLGIDNQVVILTGRDDVPRFLAGADILLHPAYLESAGYVLLEATIAGLPVLTTASCGYSYHIEKAQSGEVCSEPFRQKELNDRLLHMMQNLGTTPWADNGLKYGKEMDLYTLPETVTDLIEKLTKKTD</sequence>
<proteinExistence type="predicted"/>
<accession>A0A381PGL6</accession>
<dbReference type="Gene3D" id="3.40.50.2000">
    <property type="entry name" value="Glycogen Phosphorylase B"/>
    <property type="match status" value="2"/>
</dbReference>
<reference evidence="2" key="1">
    <citation type="submission" date="2018-05" db="EMBL/GenBank/DDBJ databases">
        <authorList>
            <person name="Lanie J.A."/>
            <person name="Ng W.-L."/>
            <person name="Kazmierczak K.M."/>
            <person name="Andrzejewski T.M."/>
            <person name="Davidsen T.M."/>
            <person name="Wayne K.J."/>
            <person name="Tettelin H."/>
            <person name="Glass J.I."/>
            <person name="Rusch D."/>
            <person name="Podicherti R."/>
            <person name="Tsui H.-C.T."/>
            <person name="Winkler M.E."/>
        </authorList>
    </citation>
    <scope>NUCLEOTIDE SEQUENCE</scope>
</reference>
<organism evidence="2">
    <name type="scientific">marine metagenome</name>
    <dbReference type="NCBI Taxonomy" id="408172"/>
    <lineage>
        <taxon>unclassified sequences</taxon>
        <taxon>metagenomes</taxon>
        <taxon>ecological metagenomes</taxon>
    </lineage>
</organism>